<gene>
    <name evidence="1" type="ORF">HERI1096_LOCUS12126</name>
</gene>
<name>A0A7S3ASF0_9EUKA</name>
<reference evidence="1" key="1">
    <citation type="submission" date="2021-01" db="EMBL/GenBank/DDBJ databases">
        <authorList>
            <person name="Corre E."/>
            <person name="Pelletier E."/>
            <person name="Niang G."/>
            <person name="Scheremetjew M."/>
            <person name="Finn R."/>
            <person name="Kale V."/>
            <person name="Holt S."/>
            <person name="Cochrane G."/>
            <person name="Meng A."/>
            <person name="Brown T."/>
            <person name="Cohen L."/>
        </authorList>
    </citation>
    <scope>NUCLEOTIDE SEQUENCE</scope>
    <source>
        <strain evidence="1">CCMP281</strain>
    </source>
</reference>
<dbReference type="AlphaFoldDB" id="A0A7S3ASF0"/>
<sequence length="189" mass="21155">MQRANVSDADLMEVADQVDGREASFATAMTKRAREGFAELKSAGMNSKRRERSNTSMRVFKTYTEADIRDAPHDNCVRAESFERRNDWKLVELKPWVTHTSSPPTRGHRSCSATTASLSEASSPACRRCAARSEETQRQMDRYWFPQLLQMLVERRASAVNVDDVTPAAPRCPPAAHVVIVSRSAPLVT</sequence>
<accession>A0A7S3ASF0</accession>
<organism evidence="1">
    <name type="scientific">Haptolina ericina</name>
    <dbReference type="NCBI Taxonomy" id="156174"/>
    <lineage>
        <taxon>Eukaryota</taxon>
        <taxon>Haptista</taxon>
        <taxon>Haptophyta</taxon>
        <taxon>Prymnesiophyceae</taxon>
        <taxon>Prymnesiales</taxon>
        <taxon>Prymnesiaceae</taxon>
        <taxon>Haptolina</taxon>
    </lineage>
</organism>
<proteinExistence type="predicted"/>
<dbReference type="EMBL" id="HBHX01021732">
    <property type="protein sequence ID" value="CAE0111466.1"/>
    <property type="molecule type" value="Transcribed_RNA"/>
</dbReference>
<evidence type="ECO:0000313" key="1">
    <source>
        <dbReference type="EMBL" id="CAE0111466.1"/>
    </source>
</evidence>
<protein>
    <submittedName>
        <fullName evidence="1">Uncharacterized protein</fullName>
    </submittedName>
</protein>